<dbReference type="InterPro" id="IPR021765">
    <property type="entry name" value="UstYa-like"/>
</dbReference>
<evidence type="ECO:0000313" key="3">
    <source>
        <dbReference type="EMBL" id="KXJ93583.1"/>
    </source>
</evidence>
<reference evidence="4" key="1">
    <citation type="submission" date="2016-02" db="EMBL/GenBank/DDBJ databases">
        <title>Draft genome sequence of Microdochium bolleyi, a fungal endophyte of beachgrass.</title>
        <authorList>
            <consortium name="DOE Joint Genome Institute"/>
            <person name="David A.S."/>
            <person name="May G."/>
            <person name="Haridas S."/>
            <person name="Lim J."/>
            <person name="Wang M."/>
            <person name="Labutti K."/>
            <person name="Lipzen A."/>
            <person name="Barry K."/>
            <person name="Grigoriev I.V."/>
        </authorList>
    </citation>
    <scope>NUCLEOTIDE SEQUENCE [LARGE SCALE GENOMIC DNA]</scope>
    <source>
        <strain evidence="4">J235TASD1</strain>
    </source>
</reference>
<dbReference type="PANTHER" id="PTHR33365">
    <property type="entry name" value="YALI0B05434P"/>
    <property type="match status" value="1"/>
</dbReference>
<feature type="transmembrane region" description="Helical" evidence="2">
    <location>
        <begin position="40"/>
        <end position="61"/>
    </location>
</feature>
<organism evidence="3 4">
    <name type="scientific">Microdochium bolleyi</name>
    <dbReference type="NCBI Taxonomy" id="196109"/>
    <lineage>
        <taxon>Eukaryota</taxon>
        <taxon>Fungi</taxon>
        <taxon>Dikarya</taxon>
        <taxon>Ascomycota</taxon>
        <taxon>Pezizomycotina</taxon>
        <taxon>Sordariomycetes</taxon>
        <taxon>Xylariomycetidae</taxon>
        <taxon>Xylariales</taxon>
        <taxon>Microdochiaceae</taxon>
        <taxon>Microdochium</taxon>
    </lineage>
</organism>
<dbReference type="EMBL" id="KQ964248">
    <property type="protein sequence ID" value="KXJ93583.1"/>
    <property type="molecule type" value="Genomic_DNA"/>
</dbReference>
<keyword evidence="2" id="KW-0472">Membrane</keyword>
<dbReference type="AlphaFoldDB" id="A0A136J8T2"/>
<protein>
    <recommendedName>
        <fullName evidence="5">Tat pathway signal sequence</fullName>
    </recommendedName>
</protein>
<dbReference type="Pfam" id="PF11807">
    <property type="entry name" value="UstYa"/>
    <property type="match status" value="1"/>
</dbReference>
<dbReference type="Proteomes" id="UP000070501">
    <property type="component" value="Unassembled WGS sequence"/>
</dbReference>
<dbReference type="InParanoid" id="A0A136J8T2"/>
<keyword evidence="4" id="KW-1185">Reference proteome</keyword>
<evidence type="ECO:0000313" key="4">
    <source>
        <dbReference type="Proteomes" id="UP000070501"/>
    </source>
</evidence>
<evidence type="ECO:0000256" key="2">
    <source>
        <dbReference type="SAM" id="Phobius"/>
    </source>
</evidence>
<accession>A0A136J8T2</accession>
<name>A0A136J8T2_9PEZI</name>
<proteinExistence type="inferred from homology"/>
<dbReference type="GO" id="GO:0043386">
    <property type="term" value="P:mycotoxin biosynthetic process"/>
    <property type="evidence" value="ECO:0007669"/>
    <property type="project" value="InterPro"/>
</dbReference>
<evidence type="ECO:0008006" key="5">
    <source>
        <dbReference type="Google" id="ProtNLM"/>
    </source>
</evidence>
<dbReference type="PANTHER" id="PTHR33365:SF14">
    <property type="entry name" value="TAT PATHWAY SIGNAL SEQUENCE"/>
    <property type="match status" value="1"/>
</dbReference>
<gene>
    <name evidence="3" type="ORF">Micbo1qcDRAFT_203648</name>
</gene>
<sequence>MDRLRDLVGDERYEKLDLEDGDVPEQAEEDRRISVRRPSLVSRTAVIFNILFLALNVFTFLKLHSIIPQARNQKLREQSFYSPIFDRLDIPTTARTINASLADEDDSIWRKEPSPEVDAAWDRVSQLGYHTISTADVVALGKDPALTVRAPPSWDRGPDAHIVQIDMTHQIHCLNAVRKAMYPEYYPPTRKLMRDAGHPQHCVHVLLQNLLCDASVNVMTYNWMETQRNPFPDMSIQRQCRDYEAVLDWHERNLVPLTDKVARPAGAKEVKLTPKLREVLEAHKGHED</sequence>
<dbReference type="STRING" id="196109.A0A136J8T2"/>
<keyword evidence="2" id="KW-0812">Transmembrane</keyword>
<comment type="similarity">
    <text evidence="1">Belongs to the ustYa family.</text>
</comment>
<evidence type="ECO:0000256" key="1">
    <source>
        <dbReference type="ARBA" id="ARBA00035112"/>
    </source>
</evidence>
<dbReference type="OrthoDB" id="3687641at2759"/>
<keyword evidence="2" id="KW-1133">Transmembrane helix</keyword>